<gene>
    <name evidence="6" type="ORF">CDL12_17454</name>
</gene>
<comment type="cofactor">
    <cofactor evidence="1">
        <name>Mg(2+)</name>
        <dbReference type="ChEBI" id="CHEBI:18420"/>
    </cofactor>
</comment>
<keyword evidence="1" id="KW-0067">ATP-binding</keyword>
<evidence type="ECO:0000313" key="6">
    <source>
        <dbReference type="EMBL" id="PIN09959.1"/>
    </source>
</evidence>
<organism evidence="6 7">
    <name type="scientific">Handroanthus impetiginosus</name>
    <dbReference type="NCBI Taxonomy" id="429701"/>
    <lineage>
        <taxon>Eukaryota</taxon>
        <taxon>Viridiplantae</taxon>
        <taxon>Streptophyta</taxon>
        <taxon>Embryophyta</taxon>
        <taxon>Tracheophyta</taxon>
        <taxon>Spermatophyta</taxon>
        <taxon>Magnoliopsida</taxon>
        <taxon>eudicotyledons</taxon>
        <taxon>Gunneridae</taxon>
        <taxon>Pentapetalae</taxon>
        <taxon>asterids</taxon>
        <taxon>lamiids</taxon>
        <taxon>Lamiales</taxon>
        <taxon>Bignoniaceae</taxon>
        <taxon>Crescentiina</taxon>
        <taxon>Tabebuia alliance</taxon>
        <taxon>Handroanthus</taxon>
    </lineage>
</organism>
<keyword evidence="1 6" id="KW-0347">Helicase</keyword>
<comment type="caution">
    <text evidence="6">The sequence shown here is derived from an EMBL/GenBank/DDBJ whole genome shotgun (WGS) entry which is preliminary data.</text>
</comment>
<comment type="catalytic activity">
    <reaction evidence="1">
        <text>ATP + H2O = ADP + phosphate + H(+)</text>
        <dbReference type="Rhea" id="RHEA:13065"/>
        <dbReference type="ChEBI" id="CHEBI:15377"/>
        <dbReference type="ChEBI" id="CHEBI:15378"/>
        <dbReference type="ChEBI" id="CHEBI:30616"/>
        <dbReference type="ChEBI" id="CHEBI:43474"/>
        <dbReference type="ChEBI" id="CHEBI:456216"/>
        <dbReference type="EC" id="5.6.2.3"/>
    </reaction>
</comment>
<evidence type="ECO:0000259" key="4">
    <source>
        <dbReference type="Pfam" id="PF14214"/>
    </source>
</evidence>
<dbReference type="SUPFAM" id="SSF52540">
    <property type="entry name" value="P-loop containing nucleoside triphosphate hydrolases"/>
    <property type="match status" value="2"/>
</dbReference>
<dbReference type="GO" id="GO:0000723">
    <property type="term" value="P:telomere maintenance"/>
    <property type="evidence" value="ECO:0007669"/>
    <property type="project" value="InterPro"/>
</dbReference>
<feature type="domain" description="DNA helicase Pif1-like DEAD-box helicase" evidence="3">
    <location>
        <begin position="829"/>
        <end position="1033"/>
    </location>
</feature>
<keyword evidence="1" id="KW-0227">DNA damage</keyword>
<dbReference type="AlphaFoldDB" id="A0A2G9GXF0"/>
<evidence type="ECO:0000259" key="5">
    <source>
        <dbReference type="Pfam" id="PF21530"/>
    </source>
</evidence>
<name>A0A2G9GXF0_9LAMI</name>
<proteinExistence type="inferred from homology"/>
<reference evidence="7" key="1">
    <citation type="journal article" date="2018" name="Gigascience">
        <title>Genome assembly of the Pink Ipe (Handroanthus impetiginosus, Bignoniaceae), a highly valued, ecologically keystone Neotropical timber forest tree.</title>
        <authorList>
            <person name="Silva-Junior O.B."/>
            <person name="Grattapaglia D."/>
            <person name="Novaes E."/>
            <person name="Collevatti R.G."/>
        </authorList>
    </citation>
    <scope>NUCLEOTIDE SEQUENCE [LARGE SCALE GENOMIC DNA]</scope>
    <source>
        <strain evidence="7">cv. UFG-1</strain>
    </source>
</reference>
<dbReference type="EMBL" id="NKXS01003374">
    <property type="protein sequence ID" value="PIN09959.1"/>
    <property type="molecule type" value="Genomic_DNA"/>
</dbReference>
<dbReference type="Pfam" id="PF05970">
    <property type="entry name" value="PIF1"/>
    <property type="match status" value="1"/>
</dbReference>
<feature type="domain" description="DNA helicase Pif1-like 2B" evidence="5">
    <location>
        <begin position="1136"/>
        <end position="1182"/>
    </location>
</feature>
<keyword evidence="1 6" id="KW-0378">Hydrolase</keyword>
<evidence type="ECO:0000259" key="3">
    <source>
        <dbReference type="Pfam" id="PF05970"/>
    </source>
</evidence>
<dbReference type="PANTHER" id="PTHR10492">
    <property type="match status" value="1"/>
</dbReference>
<dbReference type="GO" id="GO:0005524">
    <property type="term" value="F:ATP binding"/>
    <property type="evidence" value="ECO:0007669"/>
    <property type="project" value="UniProtKB-KW"/>
</dbReference>
<dbReference type="InterPro" id="IPR025476">
    <property type="entry name" value="Helitron_helicase-like"/>
</dbReference>
<accession>A0A2G9GXF0</accession>
<dbReference type="InterPro" id="IPR010285">
    <property type="entry name" value="DNA_helicase_pif1-like_DEAD"/>
</dbReference>
<keyword evidence="1" id="KW-0233">DNA recombination</keyword>
<sequence length="1264" mass="145257">MSNLCTTSGGSGSDQQDQDIEVRRNLDDQIDVDNDDKSTSFESLSGKYPEPRDFGALQCVCNKCGAIVWYEERNRKSRRATIPNFSICCRDGQIQLPLLKESPAFLKKLLDYNGGISAKHFRKNIMILNSMFAFTSMGSCIDNKINDGHGPYCFLLNGQNHHLKPRENGLQLSSASEVAALIVGDGQQTRGNRDIVVEEWGKGLKRITELCPSFMAMQYPILFPYGEDGFKTDILRNSRSQNNILREYYAYRMQNRLNEAHTLISGRRLYHQYIVDAFTCIEESNLCWVRNNKKKLRSELYKGLRDNVVRGDTMPGSIGKRFVLPSSFTGRPRYMVQNYQDAMAICKYYGLPDIFLTFTCNQNDRPDIISRVFKIKLDELMIDLRQRQHFGKVLAVLYTIEFQKRGLPHAHILLFLHPTDKPQIGAHIDKMISAELPDKELDPVGYELIVQFMIHGPCGNTNKSCACMEDGKCSKHYPKNFQMETTLTEDGFPIYRRRDNKRRAKKNGVEVDNRWVVPHNIDLVVKYQAHINVEWCNQGRSIKYLFKYVNKGKDRATFVIKENVIFEFDIQYRSPSVERLSFHLLDEQHIIFEDSDHLGDVMNRKGIEKTMFTKWMQMNKDDPSAKELTYADFPTKWVWHAKDKKWKKRKSEHFYLRMLLNIVKGPECHDDIKTVNGVLYSTYKEACNALGLLGNDDKWHRTIQEAAQWQTRHQLRELFVTMILFCEVAEPLKLWELNWELLSNDILHKQRSILGVLDLILNPNQLKNYTLHEIEKIMNANNRSLKEFPYLPFPGNGKVTNLRNKLVAEELCYDRVSLLQEHARFDTGLNADQLQVYNAVIDAVYASNGGLYFVYGSGGTGKTYLWKMIMARLRSEGKFVLAVASFKIPMFIDDKSTCSINHDSPLADLICKALLIVWDESPMQHRHLFETVDRTFKAIMKFQNPDVEHKIFGGKTMLLGGDFRQILLVIANGGRSDIVATSINKSPEIWDHCKVFLLSINMRLSNVSFDEAEVHVMRDFSKWVLDLGEGKLPTFGLGDDSEPTWIKILDDLLIDERDDAIAEIVQSIYPNLMANYCDPIYLCSRAILCPTNDIVDQVNSYIMSLILGETKQYLSTDSICPSSASIDEQSILYPTEFLNMLKFSGIPDHKFELKVGLPIILLRNLNQSFGLCNGMRLIITQLADTVIEAEVITGSNIGRRFFIHRIDMSPSKSKWPFTFRRRQFPIKVCFAMTINESQGQTFDNVGVYLPKPVFSHGQLYVAVS</sequence>
<dbReference type="STRING" id="429701.A0A2G9GXF0"/>
<dbReference type="Pfam" id="PF14214">
    <property type="entry name" value="Helitron_like_N"/>
    <property type="match status" value="1"/>
</dbReference>
<dbReference type="Proteomes" id="UP000231279">
    <property type="component" value="Unassembled WGS sequence"/>
</dbReference>
<keyword evidence="7" id="KW-1185">Reference proteome</keyword>
<protein>
    <recommendedName>
        <fullName evidence="1">ATP-dependent DNA helicase</fullName>
        <ecNumber evidence="1">5.6.2.3</ecNumber>
    </recommendedName>
</protein>
<dbReference type="GO" id="GO:0016887">
    <property type="term" value="F:ATP hydrolysis activity"/>
    <property type="evidence" value="ECO:0007669"/>
    <property type="project" value="RHEA"/>
</dbReference>
<dbReference type="Pfam" id="PF21530">
    <property type="entry name" value="Pif1_2B_dom"/>
    <property type="match status" value="1"/>
</dbReference>
<keyword evidence="1" id="KW-0234">DNA repair</keyword>
<evidence type="ECO:0000256" key="1">
    <source>
        <dbReference type="RuleBase" id="RU363044"/>
    </source>
</evidence>
<keyword evidence="1" id="KW-0547">Nucleotide-binding</keyword>
<evidence type="ECO:0000256" key="2">
    <source>
        <dbReference type="SAM" id="MobiDB-lite"/>
    </source>
</evidence>
<dbReference type="EC" id="5.6.2.3" evidence="1"/>
<dbReference type="OrthoDB" id="1934728at2759"/>
<evidence type="ECO:0000313" key="7">
    <source>
        <dbReference type="Proteomes" id="UP000231279"/>
    </source>
</evidence>
<feature type="region of interest" description="Disordered" evidence="2">
    <location>
        <begin position="1"/>
        <end position="45"/>
    </location>
</feature>
<dbReference type="GO" id="GO:0006310">
    <property type="term" value="P:DNA recombination"/>
    <property type="evidence" value="ECO:0007669"/>
    <property type="project" value="UniProtKB-KW"/>
</dbReference>
<comment type="similarity">
    <text evidence="1">Belongs to the helicase family.</text>
</comment>
<dbReference type="GO" id="GO:0043139">
    <property type="term" value="F:5'-3' DNA helicase activity"/>
    <property type="evidence" value="ECO:0007669"/>
    <property type="project" value="UniProtKB-EC"/>
</dbReference>
<dbReference type="GO" id="GO:0006281">
    <property type="term" value="P:DNA repair"/>
    <property type="evidence" value="ECO:0007669"/>
    <property type="project" value="UniProtKB-KW"/>
</dbReference>
<feature type="domain" description="Helitron helicase-like" evidence="4">
    <location>
        <begin position="248"/>
        <end position="414"/>
    </location>
</feature>
<dbReference type="CDD" id="cd18809">
    <property type="entry name" value="SF1_C_RecD"/>
    <property type="match status" value="1"/>
</dbReference>
<dbReference type="InterPro" id="IPR027417">
    <property type="entry name" value="P-loop_NTPase"/>
</dbReference>
<dbReference type="InterPro" id="IPR049163">
    <property type="entry name" value="Pif1-like_2B_dom"/>
</dbReference>
<dbReference type="Gene3D" id="3.40.50.300">
    <property type="entry name" value="P-loop containing nucleotide triphosphate hydrolases"/>
    <property type="match status" value="1"/>
</dbReference>
<dbReference type="PANTHER" id="PTHR10492:SF90">
    <property type="entry name" value="ATP-DEPENDENT DNA HELICASE"/>
    <property type="match status" value="1"/>
</dbReference>